<dbReference type="SUPFAM" id="SSF48371">
    <property type="entry name" value="ARM repeat"/>
    <property type="match status" value="1"/>
</dbReference>
<name>A0A845LDG8_HELGE</name>
<organism evidence="5 6">
    <name type="scientific">Heliomicrobium gestii</name>
    <name type="common">Heliobacterium gestii</name>
    <dbReference type="NCBI Taxonomy" id="2699"/>
    <lineage>
        <taxon>Bacteria</taxon>
        <taxon>Bacillati</taxon>
        <taxon>Bacillota</taxon>
        <taxon>Clostridia</taxon>
        <taxon>Eubacteriales</taxon>
        <taxon>Heliobacteriaceae</taxon>
        <taxon>Heliomicrobium</taxon>
    </lineage>
</organism>
<dbReference type="SUPFAM" id="SSF52540">
    <property type="entry name" value="P-loop containing nucleoside triphosphate hydrolases"/>
    <property type="match status" value="1"/>
</dbReference>
<dbReference type="PANTHER" id="PTHR48182">
    <property type="entry name" value="PROTEIN SERAC1"/>
    <property type="match status" value="1"/>
</dbReference>
<sequence>MVFVHGLGGDAFDTWRQDKNPETYWPNWVGQEFPEVGVWSLGYAASPTKWARVWSRFCGSFSKSTGDFGYAMSLPDRARQVLDLLVQYGLGKRPIMFICHSLGGLLVKQILRMSFDTAEASTERSIFDNTCAVLFLATPHQGADLATLLKSFRAAFPTLAIEDLQAHNAHLRDLFEWYRNHAMAGVQTRTYYEARRIGGFLIVNPTSAHPGVGASPVPLDEDHISIAKPLDRNAQVYVAARDLIRDHVLNPASVWIYRKDMEALKRQTRVTETDLSELTRLRIGEAEIKITRRCVQELRRQVEDQSMVVVGEPGAGKSGALHDLVSTLLQEGRDTVFLAVDRIDAESQSQLREQLGLEHDLDEVLENWSGDQPAFLVIDALDAARSERTAQMLSNLLARIVRTKSRWRVVASIRKFDLRHSRDLRIVFSGRPPLDDYKDPEFSGVCHVQVPTFSEEELSEVAARSAELRNLIESADSTLKHLLRVPFNLRLMGELLGEGVSIEELTPIRTQIELFDRYWEERVVQPRDGQRDAREEVLRRAASQMVENRMLRVSRAQVVTPGTSRALDQILSKHVLLEWQPTPTSRPDDSNLVFAHHVVFDFAVERLILRSGVDLTERLASDPELVLVIRPSLDMHFQHVWSLDDSRSLFWELVLRVMEDTRIPEVGKLIGPIIAATSSAKMSDLRTILDDLEDPSRTTSAEAALRHVIGGLLAMAPADIARRMIGQAAGPWADLVEYLSQRNSRNVAYIVCMLLIQLCERLTALTDEQQIQAGVAARNLLKFVWSQEPRNEWLVKNAITCVCQTYCSNLKASSSLLRFALRVEHLAKHGYQEVLLLAREARNIMNCDPAFVRDLYIAAFGYVERSEGVTLIGGSSILPLTSNRRQDYDIALYQLGEDFGSFIEQAPVEAVQALISIVEHHVLTGHTRQPENVHEETFLVDGVEAVIRKDDSSFWDGGFKHRHDEPLKMMDTFQTYFTTLGVDLSQTRLRQQLLNLLVRLNRMAALWRRVLICGAEAPALLGLEVRSLGWSLPLLKCPDTSNVAGDFLRAVYSYLSHEDREKIERAILSIPSTVDDDFLELGERVRDRLLGCLPTHLVFTAEAFQQISKLAATGGPPENVPPFRMGTFISREYSARDHLANQGVPIDDAANRRIQELEQPVMLFIRDYQNAQPPLDAVKDALPILCKLRDALSSAEADGVHPKQQNHSWGNLMEACACAAKCADLNCDEEPGAFLLSVLREASQHPEPRSRPEYDAEFDETPHWGKPAARIYAAAGLAELACFPSGANPELLAILEGFVGDPVPSVRYQVIVRLLNLHQTANAVMWGLIDRVVMKESNRGVLHGLLHVVLAPLASEHPDKIIELVRQIFDRTSPCKPLRVACVEIFGGLFLWQAHVGAGEMLQPIITNPLTHSVECHRFVAELRDTLTIGLVEPTKPERLSVRKRTWTVLLQVLQVAKEQWRLLVALAQEQGGWSEELQQQARDLAQIVNTASMDVYFSSGAYHNKQALEDTNAISLSPDSQRLFLAEAGEVLDVLADFSFARVTHHLLETLEYLVPVDPVRVFLRIGRTVFVGQEGGYQYDSMAADLVVRIVERYLAEYRGIFRNNPDCRRTLLELLDVFVKAGWPSAHRLTYRMDEIFR</sequence>
<evidence type="ECO:0000313" key="6">
    <source>
        <dbReference type="Proteomes" id="UP000471031"/>
    </source>
</evidence>
<gene>
    <name evidence="5" type="ORF">GTO89_11115</name>
</gene>
<dbReference type="Proteomes" id="UP000471031">
    <property type="component" value="Unassembled WGS sequence"/>
</dbReference>
<accession>A0A845LDG8</accession>
<dbReference type="Gene3D" id="3.40.50.300">
    <property type="entry name" value="P-loop containing nucleotide triphosphate hydrolases"/>
    <property type="match status" value="1"/>
</dbReference>
<evidence type="ECO:0000256" key="2">
    <source>
        <dbReference type="ARBA" id="ARBA00004370"/>
    </source>
</evidence>
<keyword evidence="6" id="KW-1185">Reference proteome</keyword>
<dbReference type="PANTHER" id="PTHR48182:SF2">
    <property type="entry name" value="PROTEIN SERAC1"/>
    <property type="match status" value="1"/>
</dbReference>
<comment type="subcellular location">
    <subcellularLocation>
        <location evidence="1">Endoplasmic reticulum</location>
    </subcellularLocation>
    <subcellularLocation>
        <location evidence="2">Membrane</location>
    </subcellularLocation>
</comment>
<evidence type="ECO:0000256" key="1">
    <source>
        <dbReference type="ARBA" id="ARBA00004240"/>
    </source>
</evidence>
<dbReference type="SUPFAM" id="SSF53474">
    <property type="entry name" value="alpha/beta-Hydrolases"/>
    <property type="match status" value="1"/>
</dbReference>
<reference evidence="5 6" key="1">
    <citation type="submission" date="2020-01" db="EMBL/GenBank/DDBJ databases">
        <title>Whole genome sequence of Heliobacterium gestii DSM 11169.</title>
        <authorList>
            <person name="Kyndt J.A."/>
            <person name="Meyer T.E."/>
        </authorList>
    </citation>
    <scope>NUCLEOTIDE SEQUENCE [LARGE SCALE GENOMIC DNA]</scope>
    <source>
        <strain evidence="5 6">DSM 11169</strain>
    </source>
</reference>
<dbReference type="InterPro" id="IPR052374">
    <property type="entry name" value="SERAC1"/>
</dbReference>
<dbReference type="OrthoDB" id="503948at2"/>
<dbReference type="InterPro" id="IPR029058">
    <property type="entry name" value="AB_hydrolase_fold"/>
</dbReference>
<evidence type="ECO:0000256" key="4">
    <source>
        <dbReference type="ARBA" id="ARBA00023136"/>
    </source>
</evidence>
<dbReference type="InterPro" id="IPR027417">
    <property type="entry name" value="P-loop_NTPase"/>
</dbReference>
<proteinExistence type="predicted"/>
<dbReference type="Gene3D" id="3.40.50.1820">
    <property type="entry name" value="alpha/beta hydrolase"/>
    <property type="match status" value="1"/>
</dbReference>
<comment type="caution">
    <text evidence="5">The sequence shown here is derived from an EMBL/GenBank/DDBJ whole genome shotgun (WGS) entry which is preliminary data.</text>
</comment>
<protein>
    <submittedName>
        <fullName evidence="5">Uncharacterized protein</fullName>
    </submittedName>
</protein>
<dbReference type="InterPro" id="IPR016024">
    <property type="entry name" value="ARM-type_fold"/>
</dbReference>
<evidence type="ECO:0000313" key="5">
    <source>
        <dbReference type="EMBL" id="MZP43591.1"/>
    </source>
</evidence>
<dbReference type="GO" id="GO:0016020">
    <property type="term" value="C:membrane"/>
    <property type="evidence" value="ECO:0007669"/>
    <property type="project" value="UniProtKB-SubCell"/>
</dbReference>
<keyword evidence="3" id="KW-0256">Endoplasmic reticulum</keyword>
<evidence type="ECO:0000256" key="3">
    <source>
        <dbReference type="ARBA" id="ARBA00022824"/>
    </source>
</evidence>
<dbReference type="RefSeq" id="WP_161262144.1">
    <property type="nucleotide sequence ID" value="NZ_JAFBDC010000007.1"/>
</dbReference>
<keyword evidence="4" id="KW-0472">Membrane</keyword>
<dbReference type="EMBL" id="WXEX01000008">
    <property type="protein sequence ID" value="MZP43591.1"/>
    <property type="molecule type" value="Genomic_DNA"/>
</dbReference>